<dbReference type="AlphaFoldDB" id="A0A426ZHU1"/>
<dbReference type="Proteomes" id="UP000287651">
    <property type="component" value="Unassembled WGS sequence"/>
</dbReference>
<proteinExistence type="predicted"/>
<accession>A0A426ZHU1</accession>
<reference evidence="1 2" key="1">
    <citation type="journal article" date="2014" name="Agronomy (Basel)">
        <title>A Draft Genome Sequence for Ensete ventricosum, the Drought-Tolerant Tree Against Hunger.</title>
        <authorList>
            <person name="Harrison J."/>
            <person name="Moore K.A."/>
            <person name="Paszkiewicz K."/>
            <person name="Jones T."/>
            <person name="Grant M."/>
            <person name="Ambacheew D."/>
            <person name="Muzemil S."/>
            <person name="Studholme D.J."/>
        </authorList>
    </citation>
    <scope>NUCLEOTIDE SEQUENCE [LARGE SCALE GENOMIC DNA]</scope>
</reference>
<organism evidence="1 2">
    <name type="scientific">Ensete ventricosum</name>
    <name type="common">Abyssinian banana</name>
    <name type="synonym">Musa ensete</name>
    <dbReference type="NCBI Taxonomy" id="4639"/>
    <lineage>
        <taxon>Eukaryota</taxon>
        <taxon>Viridiplantae</taxon>
        <taxon>Streptophyta</taxon>
        <taxon>Embryophyta</taxon>
        <taxon>Tracheophyta</taxon>
        <taxon>Spermatophyta</taxon>
        <taxon>Magnoliopsida</taxon>
        <taxon>Liliopsida</taxon>
        <taxon>Zingiberales</taxon>
        <taxon>Musaceae</taxon>
        <taxon>Ensete</taxon>
    </lineage>
</organism>
<name>A0A426ZHU1_ENSVE</name>
<comment type="caution">
    <text evidence="1">The sequence shown here is derived from an EMBL/GenBank/DDBJ whole genome shotgun (WGS) entry which is preliminary data.</text>
</comment>
<gene>
    <name evidence="1" type="ORF">B296_00041651</name>
</gene>
<protein>
    <submittedName>
        <fullName evidence="1">Uncharacterized protein</fullName>
    </submittedName>
</protein>
<feature type="non-terminal residue" evidence="1">
    <location>
        <position position="1"/>
    </location>
</feature>
<sequence length="103" mass="12057">ETRFQKLKERLKVPFDECRRDHQVYCFFSKVILFKQEGMRATWAYPFAVGRHQCLVHVDSDARTAFSFLISSSSSTARPKSSPAINFLKALSGESQFYRAQWW</sequence>
<evidence type="ECO:0000313" key="2">
    <source>
        <dbReference type="Proteomes" id="UP000287651"/>
    </source>
</evidence>
<dbReference type="EMBL" id="AMZH03006560">
    <property type="protein sequence ID" value="RRT63535.1"/>
    <property type="molecule type" value="Genomic_DNA"/>
</dbReference>
<evidence type="ECO:0000313" key="1">
    <source>
        <dbReference type="EMBL" id="RRT63535.1"/>
    </source>
</evidence>